<dbReference type="Pfam" id="PF00512">
    <property type="entry name" value="HisKA"/>
    <property type="match status" value="1"/>
</dbReference>
<dbReference type="InterPro" id="IPR033479">
    <property type="entry name" value="dCache_1"/>
</dbReference>
<dbReference type="CDD" id="cd17546">
    <property type="entry name" value="REC_hyHK_CKI1_RcsC-like"/>
    <property type="match status" value="1"/>
</dbReference>
<feature type="modified residue" description="Phosphohistidine" evidence="10">
    <location>
        <position position="1260"/>
    </location>
</feature>
<dbReference type="Pfam" id="PF02743">
    <property type="entry name" value="dCache_1"/>
    <property type="match status" value="1"/>
</dbReference>
<evidence type="ECO:0000256" key="3">
    <source>
        <dbReference type="ARBA" id="ARBA00012438"/>
    </source>
</evidence>
<dbReference type="SMART" id="SM00091">
    <property type="entry name" value="PAS"/>
    <property type="match status" value="4"/>
</dbReference>
<dbReference type="CDD" id="cd00082">
    <property type="entry name" value="HisKA"/>
    <property type="match status" value="1"/>
</dbReference>
<dbReference type="Pfam" id="PF02518">
    <property type="entry name" value="HATPase_c"/>
    <property type="match status" value="1"/>
</dbReference>
<evidence type="ECO:0000256" key="12">
    <source>
        <dbReference type="SAM" id="Phobius"/>
    </source>
</evidence>
<evidence type="ECO:0000259" key="16">
    <source>
        <dbReference type="PROSITE" id="PS50113"/>
    </source>
</evidence>
<organism evidence="18 19">
    <name type="scientific">Lichenifustis flavocetrariae</name>
    <dbReference type="NCBI Taxonomy" id="2949735"/>
    <lineage>
        <taxon>Bacteria</taxon>
        <taxon>Pseudomonadati</taxon>
        <taxon>Pseudomonadota</taxon>
        <taxon>Alphaproteobacteria</taxon>
        <taxon>Hyphomicrobiales</taxon>
        <taxon>Lichenihabitantaceae</taxon>
        <taxon>Lichenifustis</taxon>
    </lineage>
</organism>
<feature type="domain" description="PAS" evidence="15">
    <location>
        <begin position="313"/>
        <end position="383"/>
    </location>
</feature>
<dbReference type="Gene3D" id="1.20.120.160">
    <property type="entry name" value="HPT domain"/>
    <property type="match status" value="1"/>
</dbReference>
<keyword evidence="7 12" id="KW-1133">Transmembrane helix</keyword>
<protein>
    <recommendedName>
        <fullName evidence="3">histidine kinase</fullName>
        <ecNumber evidence="3">2.7.13.3</ecNumber>
    </recommendedName>
</protein>
<keyword evidence="5 11" id="KW-0597">Phosphoprotein</keyword>
<dbReference type="Pfam" id="PF08447">
    <property type="entry name" value="PAS_3"/>
    <property type="match status" value="3"/>
</dbReference>
<dbReference type="Pfam" id="PF12860">
    <property type="entry name" value="PAS_7"/>
    <property type="match status" value="1"/>
</dbReference>
<evidence type="ECO:0000256" key="7">
    <source>
        <dbReference type="ARBA" id="ARBA00022989"/>
    </source>
</evidence>
<dbReference type="Gene3D" id="2.10.70.100">
    <property type="match status" value="1"/>
</dbReference>
<dbReference type="GO" id="GO:0000155">
    <property type="term" value="F:phosphorelay sensor kinase activity"/>
    <property type="evidence" value="ECO:0007669"/>
    <property type="project" value="InterPro"/>
</dbReference>
<dbReference type="InterPro" id="IPR035965">
    <property type="entry name" value="PAS-like_dom_sf"/>
</dbReference>
<comment type="subcellular location">
    <subcellularLocation>
        <location evidence="2">Cell membrane</location>
        <topology evidence="2">Multi-pass membrane protein</topology>
    </subcellularLocation>
</comment>
<dbReference type="InterPro" id="IPR036641">
    <property type="entry name" value="HPT_dom_sf"/>
</dbReference>
<dbReference type="Proteomes" id="UP001165667">
    <property type="component" value="Unassembled WGS sequence"/>
</dbReference>
<comment type="caution">
    <text evidence="18">The sequence shown here is derived from an EMBL/GenBank/DDBJ whole genome shotgun (WGS) entry which is preliminary data.</text>
</comment>
<dbReference type="Gene3D" id="3.30.565.10">
    <property type="entry name" value="Histidine kinase-like ATPase, C-terminal domain"/>
    <property type="match status" value="1"/>
</dbReference>
<dbReference type="NCBIfam" id="TIGR00229">
    <property type="entry name" value="sensory_box"/>
    <property type="match status" value="2"/>
</dbReference>
<dbReference type="Gene3D" id="1.10.287.130">
    <property type="match status" value="1"/>
</dbReference>
<dbReference type="CDD" id="cd16922">
    <property type="entry name" value="HATPase_EvgS-ArcB-TorS-like"/>
    <property type="match status" value="1"/>
</dbReference>
<dbReference type="SMART" id="SM00388">
    <property type="entry name" value="HisKA"/>
    <property type="match status" value="1"/>
</dbReference>
<evidence type="ECO:0000259" key="15">
    <source>
        <dbReference type="PROSITE" id="PS50112"/>
    </source>
</evidence>
<dbReference type="GO" id="GO:0005524">
    <property type="term" value="F:ATP binding"/>
    <property type="evidence" value="ECO:0007669"/>
    <property type="project" value="UniProtKB-KW"/>
</dbReference>
<dbReference type="InterPro" id="IPR036097">
    <property type="entry name" value="HisK_dim/P_sf"/>
</dbReference>
<dbReference type="InterPro" id="IPR005467">
    <property type="entry name" value="His_kinase_dom"/>
</dbReference>
<dbReference type="EC" id="2.7.13.3" evidence="3"/>
<evidence type="ECO:0000256" key="2">
    <source>
        <dbReference type="ARBA" id="ARBA00004651"/>
    </source>
</evidence>
<dbReference type="CDD" id="cd18773">
    <property type="entry name" value="PDC1_HK_sensor"/>
    <property type="match status" value="1"/>
</dbReference>
<dbReference type="InterPro" id="IPR001610">
    <property type="entry name" value="PAC"/>
</dbReference>
<feature type="modified residue" description="4-aspartylphosphate" evidence="11">
    <location>
        <position position="1124"/>
    </location>
</feature>
<dbReference type="SMART" id="SM00387">
    <property type="entry name" value="HATPase_c"/>
    <property type="match status" value="1"/>
</dbReference>
<dbReference type="InterPro" id="IPR000700">
    <property type="entry name" value="PAS-assoc_C"/>
</dbReference>
<evidence type="ECO:0000313" key="18">
    <source>
        <dbReference type="EMBL" id="MCW6513029.1"/>
    </source>
</evidence>
<dbReference type="SUPFAM" id="SSF47384">
    <property type="entry name" value="Homodimeric domain of signal transducing histidine kinase"/>
    <property type="match status" value="1"/>
</dbReference>
<evidence type="ECO:0000256" key="6">
    <source>
        <dbReference type="ARBA" id="ARBA00022692"/>
    </source>
</evidence>
<dbReference type="InterPro" id="IPR036890">
    <property type="entry name" value="HATPase_C_sf"/>
</dbReference>
<evidence type="ECO:0000256" key="8">
    <source>
        <dbReference type="ARBA" id="ARBA00023012"/>
    </source>
</evidence>
<feature type="domain" description="PAC" evidence="16">
    <location>
        <begin position="387"/>
        <end position="439"/>
    </location>
</feature>
<dbReference type="SUPFAM" id="SSF52172">
    <property type="entry name" value="CheY-like"/>
    <property type="match status" value="1"/>
</dbReference>
<evidence type="ECO:0000259" key="13">
    <source>
        <dbReference type="PROSITE" id="PS50109"/>
    </source>
</evidence>
<name>A0AA41Z3G8_9HYPH</name>
<feature type="domain" description="Histidine kinase" evidence="13">
    <location>
        <begin position="835"/>
        <end position="1053"/>
    </location>
</feature>
<dbReference type="InterPro" id="IPR003661">
    <property type="entry name" value="HisK_dim/P_dom"/>
</dbReference>
<proteinExistence type="predicted"/>
<dbReference type="SMART" id="SM00086">
    <property type="entry name" value="PAC"/>
    <property type="match status" value="3"/>
</dbReference>
<dbReference type="PANTHER" id="PTHR45339">
    <property type="entry name" value="HYBRID SIGNAL TRANSDUCTION HISTIDINE KINASE J"/>
    <property type="match status" value="1"/>
</dbReference>
<dbReference type="Pfam" id="PF00072">
    <property type="entry name" value="Response_reg"/>
    <property type="match status" value="1"/>
</dbReference>
<evidence type="ECO:0000256" key="4">
    <source>
        <dbReference type="ARBA" id="ARBA00022475"/>
    </source>
</evidence>
<dbReference type="CDD" id="cd12915">
    <property type="entry name" value="PDC2_DGC_like"/>
    <property type="match status" value="1"/>
</dbReference>
<keyword evidence="19" id="KW-1185">Reference proteome</keyword>
<feature type="transmembrane region" description="Helical" evidence="12">
    <location>
        <begin position="6"/>
        <end position="28"/>
    </location>
</feature>
<reference evidence="18" key="1">
    <citation type="submission" date="2022-05" db="EMBL/GenBank/DDBJ databases">
        <authorList>
            <person name="Pankratov T."/>
        </authorList>
    </citation>
    <scope>NUCLEOTIDE SEQUENCE</scope>
    <source>
        <strain evidence="18">BP6-180914</strain>
    </source>
</reference>
<dbReference type="PANTHER" id="PTHR45339:SF3">
    <property type="entry name" value="HISTIDINE KINASE"/>
    <property type="match status" value="1"/>
</dbReference>
<feature type="domain" description="HPt" evidence="17">
    <location>
        <begin position="1221"/>
        <end position="1317"/>
    </location>
</feature>
<evidence type="ECO:0000259" key="17">
    <source>
        <dbReference type="PROSITE" id="PS50894"/>
    </source>
</evidence>
<keyword evidence="6 12" id="KW-0812">Transmembrane</keyword>
<dbReference type="PROSITE" id="PS50112">
    <property type="entry name" value="PAS"/>
    <property type="match status" value="2"/>
</dbReference>
<dbReference type="InterPro" id="IPR011006">
    <property type="entry name" value="CheY-like_superfamily"/>
</dbReference>
<dbReference type="RefSeq" id="WP_282589404.1">
    <property type="nucleotide sequence ID" value="NZ_JAMOIM010000085.1"/>
</dbReference>
<dbReference type="InterPro" id="IPR001789">
    <property type="entry name" value="Sig_transdc_resp-reg_receiver"/>
</dbReference>
<dbReference type="SUPFAM" id="SSF55785">
    <property type="entry name" value="PYP-like sensor domain (PAS domain)"/>
    <property type="match status" value="4"/>
</dbReference>
<dbReference type="PROSITE" id="PS50109">
    <property type="entry name" value="HIS_KIN"/>
    <property type="match status" value="1"/>
</dbReference>
<feature type="domain" description="Response regulatory" evidence="14">
    <location>
        <begin position="1075"/>
        <end position="1194"/>
    </location>
</feature>
<evidence type="ECO:0000256" key="11">
    <source>
        <dbReference type="PROSITE-ProRule" id="PRU00169"/>
    </source>
</evidence>
<comment type="catalytic activity">
    <reaction evidence="1">
        <text>ATP + protein L-histidine = ADP + protein N-phospho-L-histidine.</text>
        <dbReference type="EC" id="2.7.13.3"/>
    </reaction>
</comment>
<feature type="domain" description="PAC" evidence="16">
    <location>
        <begin position="515"/>
        <end position="568"/>
    </location>
</feature>
<dbReference type="CDD" id="cd00130">
    <property type="entry name" value="PAS"/>
    <property type="match status" value="3"/>
</dbReference>
<evidence type="ECO:0000256" key="10">
    <source>
        <dbReference type="PROSITE-ProRule" id="PRU00110"/>
    </source>
</evidence>
<evidence type="ECO:0000256" key="1">
    <source>
        <dbReference type="ARBA" id="ARBA00000085"/>
    </source>
</evidence>
<accession>A0AA41Z3G8</accession>
<dbReference type="PROSITE" id="PS50113">
    <property type="entry name" value="PAC"/>
    <property type="match status" value="3"/>
</dbReference>
<dbReference type="InterPro" id="IPR008207">
    <property type="entry name" value="Sig_transdc_His_kin_Hpt_dom"/>
</dbReference>
<dbReference type="InterPro" id="IPR003594">
    <property type="entry name" value="HATPase_dom"/>
</dbReference>
<keyword evidence="4" id="KW-1003">Cell membrane</keyword>
<dbReference type="PROSITE" id="PS50110">
    <property type="entry name" value="RESPONSE_REGULATORY"/>
    <property type="match status" value="1"/>
</dbReference>
<dbReference type="SUPFAM" id="SSF55874">
    <property type="entry name" value="ATPase domain of HSP90 chaperone/DNA topoisomerase II/histidine kinase"/>
    <property type="match status" value="1"/>
</dbReference>
<dbReference type="PROSITE" id="PS50894">
    <property type="entry name" value="HPT"/>
    <property type="match status" value="1"/>
</dbReference>
<dbReference type="Gene3D" id="3.40.50.2300">
    <property type="match status" value="1"/>
</dbReference>
<feature type="domain" description="PAC" evidence="16">
    <location>
        <begin position="763"/>
        <end position="817"/>
    </location>
</feature>
<evidence type="ECO:0000256" key="5">
    <source>
        <dbReference type="ARBA" id="ARBA00022553"/>
    </source>
</evidence>
<gene>
    <name evidence="18" type="ORF">M8523_34800</name>
</gene>
<dbReference type="FunFam" id="3.30.565.10:FF:000010">
    <property type="entry name" value="Sensor histidine kinase RcsC"/>
    <property type="match status" value="1"/>
</dbReference>
<evidence type="ECO:0000256" key="9">
    <source>
        <dbReference type="ARBA" id="ARBA00023136"/>
    </source>
</evidence>
<keyword evidence="9 12" id="KW-0472">Membrane</keyword>
<keyword evidence="8" id="KW-0902">Two-component regulatory system</keyword>
<dbReference type="GO" id="GO:0005886">
    <property type="term" value="C:plasma membrane"/>
    <property type="evidence" value="ECO:0007669"/>
    <property type="project" value="UniProtKB-SubCell"/>
</dbReference>
<dbReference type="PRINTS" id="PR00344">
    <property type="entry name" value="BCTRLSENSOR"/>
</dbReference>
<sequence length="1317" mass="144483">MSHRRIVIGSTALVAFAAALLIVLLGVWQSIRSRDATLAAAEENARNLTRSLAQHAARTIESVDLMLADIKERVEHGQDMREVVDVIRRQNNFLDQVSSITILDASRNRVADAVDPNGLIPRSDHDDFDWHRDHIDPSIHLGSVTAGSPLVIPLSRRIDKADGSFAGVVVANLAPNYFQSFYRTIKIGEQGTAALWSDTGEMLVRFPVLVGGQHLPVSPSLADDARQARSGISQSISPWDGVERIFAFDHVDRYHLLVSSAISVNEALAGWRRQTLVESAVLGFAAACLFAVGVAAERNQRRARAIEAASQESHRLYRLLADSSSDMVQCLGLDGTRRYVSPAAMEILGYDAAALIGTHSVQLVHPDEAERLDDIIDQLFKGTTEQARSTHRLRHQAGNWIWVESRLRLIRGADGSPLEIVSNLRDVTERELLTRQLQLTNRQLRAAEELAGIGHWRVALKDRGISWSDGMFAIHGLPPGSSAPTLEAAIDAYHADDRPKISEQFARVIATREGYVSRVRLIRANGEVRHVVSRGFCEIDDDTGEVQAVFGAMLDVTELTETERRLATQSTLLETALNSMDQGLIKVAENGTVELANPRFLELLRLPPQLIEQAPLHFADIIGRRRKTNGEDTAGCNIPLTAPGVQEHQRPDGTVLEIRTVQLPDGAIVSTYADITARRSAESALRASEARYRTLANSTSDVITQLDLDLVRRYVSPGCRAMLGYEPEEMLGTTPSSLIHPNDAREVRQTMEFLLSGKVQGDRTMIVNRMRHKQGHWIWLEAVINLVRDPATGLAQSLICSLRDITERQRAARHLEQARATAERAALAKAEFLANMSHELRTPLTGILGLHDLLRKDPTLNAQQAGYLAMAYEAGRSLMAIVNDILDFSKIEAGQLTIEDAPLDLRGIVTACCDLEHGEAAKKVLKIDVQLATGPWIMMGDATRLRQIILNLLTNAIKFTERGSVLITASYSHDRSRFRIAVSDTGIGIPEEKLSVLFQRFSQADSSVTRQFGGTGLGLAICKKLVELMGGEIGVVSEPGRGSTFWFELPLRLTTVPAPLDDQAAGTVLRFTPRRILLAEDNLINQTVITEILKQRGHHVTVVDNGVAAVSAFGASPFDVVLMDVQMPMLDGYSATRAIRRDESRENRSSTPIIGLTANATKQDREDCEKAGMDAHVGKPIDWGTLFATIEAVTNRSQLPAAAEPAPTVTILDETTLNHLAEVLGRDPLAQMLKTFMTDLRQRIAHLDAMTEIEILDYAHTCVSMAGHFGLIELSQLCVDIETELKTGEGSERIAKLQAVGERAMAAAQSSGYAVAA</sequence>
<dbReference type="InterPro" id="IPR000014">
    <property type="entry name" value="PAS"/>
</dbReference>
<evidence type="ECO:0000259" key="14">
    <source>
        <dbReference type="PROSITE" id="PS50110"/>
    </source>
</evidence>
<dbReference type="EMBL" id="JAMOIM010000085">
    <property type="protein sequence ID" value="MCW6513029.1"/>
    <property type="molecule type" value="Genomic_DNA"/>
</dbReference>
<dbReference type="SUPFAM" id="SSF47226">
    <property type="entry name" value="Histidine-containing phosphotransfer domain, HPT domain"/>
    <property type="match status" value="1"/>
</dbReference>
<dbReference type="InterPro" id="IPR013655">
    <property type="entry name" value="PAS_fold_3"/>
</dbReference>
<feature type="domain" description="PAS" evidence="15">
    <location>
        <begin position="688"/>
        <end position="758"/>
    </location>
</feature>
<dbReference type="InterPro" id="IPR004358">
    <property type="entry name" value="Sig_transdc_His_kin-like_C"/>
</dbReference>
<evidence type="ECO:0000313" key="19">
    <source>
        <dbReference type="Proteomes" id="UP001165667"/>
    </source>
</evidence>
<dbReference type="Gene3D" id="3.30.450.20">
    <property type="entry name" value="PAS domain"/>
    <property type="match status" value="6"/>
</dbReference>
<dbReference type="SMART" id="SM00448">
    <property type="entry name" value="REC"/>
    <property type="match status" value="1"/>
</dbReference>